<evidence type="ECO:0000256" key="6">
    <source>
        <dbReference type="SAM" id="MobiDB-lite"/>
    </source>
</evidence>
<dbReference type="AlphaFoldDB" id="A0A9J6EP27"/>
<dbReference type="InterPro" id="IPR026516">
    <property type="entry name" value="THAP1/10"/>
</dbReference>
<organism evidence="8 9">
    <name type="scientific">Rhipicephalus microplus</name>
    <name type="common">Cattle tick</name>
    <name type="synonym">Boophilus microplus</name>
    <dbReference type="NCBI Taxonomy" id="6941"/>
    <lineage>
        <taxon>Eukaryota</taxon>
        <taxon>Metazoa</taxon>
        <taxon>Ecdysozoa</taxon>
        <taxon>Arthropoda</taxon>
        <taxon>Chelicerata</taxon>
        <taxon>Arachnida</taxon>
        <taxon>Acari</taxon>
        <taxon>Parasitiformes</taxon>
        <taxon>Ixodida</taxon>
        <taxon>Ixodoidea</taxon>
        <taxon>Ixodidae</taxon>
        <taxon>Rhipicephalinae</taxon>
        <taxon>Rhipicephalus</taxon>
        <taxon>Boophilus</taxon>
    </lineage>
</organism>
<dbReference type="PANTHER" id="PTHR46600">
    <property type="entry name" value="THAP DOMAIN-CONTAINING"/>
    <property type="match status" value="1"/>
</dbReference>
<evidence type="ECO:0000256" key="1">
    <source>
        <dbReference type="ARBA" id="ARBA00022723"/>
    </source>
</evidence>
<accession>A0A9J6EP27</accession>
<evidence type="ECO:0000259" key="7">
    <source>
        <dbReference type="PROSITE" id="PS50950"/>
    </source>
</evidence>
<feature type="region of interest" description="Disordered" evidence="6">
    <location>
        <begin position="109"/>
        <end position="138"/>
    </location>
</feature>
<dbReference type="SMART" id="SM00980">
    <property type="entry name" value="THAP"/>
    <property type="match status" value="1"/>
</dbReference>
<evidence type="ECO:0000256" key="5">
    <source>
        <dbReference type="PROSITE-ProRule" id="PRU00309"/>
    </source>
</evidence>
<dbReference type="GO" id="GO:0008270">
    <property type="term" value="F:zinc ion binding"/>
    <property type="evidence" value="ECO:0007669"/>
    <property type="project" value="UniProtKB-KW"/>
</dbReference>
<dbReference type="VEuPathDB" id="VectorBase:LOC119187680"/>
<gene>
    <name evidence="8" type="ORF">HPB51_020906</name>
</gene>
<dbReference type="InterPro" id="IPR048365">
    <property type="entry name" value="TNP-like_RNaseH_N"/>
</dbReference>
<evidence type="ECO:0000313" key="9">
    <source>
        <dbReference type="Proteomes" id="UP000821866"/>
    </source>
</evidence>
<dbReference type="GO" id="GO:0005634">
    <property type="term" value="C:nucleus"/>
    <property type="evidence" value="ECO:0007669"/>
    <property type="project" value="TreeGrafter"/>
</dbReference>
<dbReference type="GO" id="GO:0003700">
    <property type="term" value="F:DNA-binding transcription factor activity"/>
    <property type="evidence" value="ECO:0007669"/>
    <property type="project" value="TreeGrafter"/>
</dbReference>
<evidence type="ECO:0000313" key="8">
    <source>
        <dbReference type="EMBL" id="KAH8036235.1"/>
    </source>
</evidence>
<dbReference type="Pfam" id="PF21788">
    <property type="entry name" value="TNP-like_GBD"/>
    <property type="match status" value="1"/>
</dbReference>
<dbReference type="GO" id="GO:0006357">
    <property type="term" value="P:regulation of transcription by RNA polymerase II"/>
    <property type="evidence" value="ECO:0007669"/>
    <property type="project" value="TreeGrafter"/>
</dbReference>
<keyword evidence="3" id="KW-0862">Zinc</keyword>
<dbReference type="PANTHER" id="PTHR46600:SF7">
    <property type="entry name" value="SI:DKEY-228B2.6-RELATED"/>
    <property type="match status" value="1"/>
</dbReference>
<dbReference type="EMBL" id="JABSTU010000003">
    <property type="protein sequence ID" value="KAH8036235.1"/>
    <property type="molecule type" value="Genomic_DNA"/>
</dbReference>
<reference evidence="8" key="1">
    <citation type="journal article" date="2020" name="Cell">
        <title>Large-Scale Comparative Analyses of Tick Genomes Elucidate Their Genetic Diversity and Vector Capacities.</title>
        <authorList>
            <consortium name="Tick Genome and Microbiome Consortium (TIGMIC)"/>
            <person name="Jia N."/>
            <person name="Wang J."/>
            <person name="Shi W."/>
            <person name="Du L."/>
            <person name="Sun Y."/>
            <person name="Zhan W."/>
            <person name="Jiang J.F."/>
            <person name="Wang Q."/>
            <person name="Zhang B."/>
            <person name="Ji P."/>
            <person name="Bell-Sakyi L."/>
            <person name="Cui X.M."/>
            <person name="Yuan T.T."/>
            <person name="Jiang B.G."/>
            <person name="Yang W.F."/>
            <person name="Lam T.T."/>
            <person name="Chang Q.C."/>
            <person name="Ding S.J."/>
            <person name="Wang X.J."/>
            <person name="Zhu J.G."/>
            <person name="Ruan X.D."/>
            <person name="Zhao L."/>
            <person name="Wei J.T."/>
            <person name="Ye R.Z."/>
            <person name="Que T.C."/>
            <person name="Du C.H."/>
            <person name="Zhou Y.H."/>
            <person name="Cheng J.X."/>
            <person name="Dai P.F."/>
            <person name="Guo W.B."/>
            <person name="Han X.H."/>
            <person name="Huang E.J."/>
            <person name="Li L.F."/>
            <person name="Wei W."/>
            <person name="Gao Y.C."/>
            <person name="Liu J.Z."/>
            <person name="Shao H.Z."/>
            <person name="Wang X."/>
            <person name="Wang C.C."/>
            <person name="Yang T.C."/>
            <person name="Huo Q.B."/>
            <person name="Li W."/>
            <person name="Chen H.Y."/>
            <person name="Chen S.E."/>
            <person name="Zhou L.G."/>
            <person name="Ni X.B."/>
            <person name="Tian J.H."/>
            <person name="Sheng Y."/>
            <person name="Liu T."/>
            <person name="Pan Y.S."/>
            <person name="Xia L.Y."/>
            <person name="Li J."/>
            <person name="Zhao F."/>
            <person name="Cao W.C."/>
        </authorList>
    </citation>
    <scope>NUCLEOTIDE SEQUENCE</scope>
    <source>
        <strain evidence="8">Rmic-2018</strain>
    </source>
</reference>
<dbReference type="GO" id="GO:0000978">
    <property type="term" value="F:RNA polymerase II cis-regulatory region sequence-specific DNA binding"/>
    <property type="evidence" value="ECO:0007669"/>
    <property type="project" value="TreeGrafter"/>
</dbReference>
<keyword evidence="1" id="KW-0479">Metal-binding</keyword>
<feature type="domain" description="THAP-type" evidence="7">
    <location>
        <begin position="1"/>
        <end position="98"/>
    </location>
</feature>
<proteinExistence type="predicted"/>
<evidence type="ECO:0000256" key="4">
    <source>
        <dbReference type="ARBA" id="ARBA00023125"/>
    </source>
</evidence>
<dbReference type="Proteomes" id="UP000821866">
    <property type="component" value="Chromosome 11"/>
</dbReference>
<dbReference type="InterPro" id="IPR006612">
    <property type="entry name" value="THAP_Znf"/>
</dbReference>
<protein>
    <recommendedName>
        <fullName evidence="7">THAP-type domain-containing protein</fullName>
    </recommendedName>
</protein>
<dbReference type="Pfam" id="PF21787">
    <property type="entry name" value="TNP-like_RNaseH_N"/>
    <property type="match status" value="1"/>
</dbReference>
<keyword evidence="4 5" id="KW-0238">DNA-binding</keyword>
<keyword evidence="9" id="KW-1185">Reference proteome</keyword>
<dbReference type="Pfam" id="PF05485">
    <property type="entry name" value="THAP"/>
    <property type="match status" value="1"/>
</dbReference>
<sequence>MSKRRTDAHCFAPGCRSGYPGAPKASLFAAPREDDLRRKWERNLRRDDKPLTETSAVCEHHFEPRYILREYVHVINGCEVRTPRGKPSLVPDAVPTLLPGCPAYLSVAAPKQRPERRKAAKPPEGASRKRRRPDAPDEVCDGGEMEGMVFNAATSARLSIEAIRTLEVPANYWCRIEAVGHCDLIFVTTVISKRTKLDIFHEKAVCFMSTEGKIVAQVFYQGVLCQEKPVQSLAEATSVLEEARESPVCKGAMCKQEFKPLSSRLTAHHRAEANTAGRSVISVRCFGKVSSEGSSCAECKSLRKALLTRKSYINCRVHLPVKKTLSSRLTQQKKKTARLQNQACVLKKKLSVMLAKNVAIAEEDFNAKVALLPEKQREATLHIFKASSRKSTKGMIFSNEWVLECLIMKLKSARLNEHLRKEKILVLPSKTTLRKYLKCYRTGFGFSNKIFDVLKQKTCTMDEFLCHGGLIVDELKLSEHLSVNSEGCIDGFVDLGQFTSDKDKHSVCDHGMVIIFVPFVGKWTQILAAFATHGNINGNLLTKIMLEAVILAEKARLKVDFITSDGATWNRKMWSVMGIKASLTETKCSTLHPVDPTRKLHFLSDCPHLIKCLRNGLLRSDYETPEGRVSLQFVRKALELDGCSVTLQAMHGITGSHTNPNNFEKMKVSLAFQLFGEKVIHGLQLYKSGIEDTCGDITATLKFFKIIHDLVQMMTSRFPAEALRPSSASVEKLRSFQEYLSSWEDHTKGQKGFLSQSTAAGLRVTVSSVLSLLQYLTEKLGYRYLMTSREANTRVRIDHSCNSEGASDGRSTQPKLLGNGAVAPPRAIRVKGWRQSLAGRTTRVLLVHYSPYLAYVEMS</sequence>
<reference evidence="8" key="2">
    <citation type="submission" date="2021-09" db="EMBL/GenBank/DDBJ databases">
        <authorList>
            <person name="Jia N."/>
            <person name="Wang J."/>
            <person name="Shi W."/>
            <person name="Du L."/>
            <person name="Sun Y."/>
            <person name="Zhan W."/>
            <person name="Jiang J."/>
            <person name="Wang Q."/>
            <person name="Zhang B."/>
            <person name="Ji P."/>
            <person name="Sakyi L.B."/>
            <person name="Cui X."/>
            <person name="Yuan T."/>
            <person name="Jiang B."/>
            <person name="Yang W."/>
            <person name="Lam T.T.-Y."/>
            <person name="Chang Q."/>
            <person name="Ding S."/>
            <person name="Wang X."/>
            <person name="Zhu J."/>
            <person name="Ruan X."/>
            <person name="Zhao L."/>
            <person name="Wei J."/>
            <person name="Que T."/>
            <person name="Du C."/>
            <person name="Cheng J."/>
            <person name="Dai P."/>
            <person name="Han X."/>
            <person name="Huang E."/>
            <person name="Gao Y."/>
            <person name="Liu J."/>
            <person name="Shao H."/>
            <person name="Ye R."/>
            <person name="Li L."/>
            <person name="Wei W."/>
            <person name="Wang X."/>
            <person name="Wang C."/>
            <person name="Huo Q."/>
            <person name="Li W."/>
            <person name="Guo W."/>
            <person name="Chen H."/>
            <person name="Chen S."/>
            <person name="Zhou L."/>
            <person name="Zhou L."/>
            <person name="Ni X."/>
            <person name="Tian J."/>
            <person name="Zhou Y."/>
            <person name="Sheng Y."/>
            <person name="Liu T."/>
            <person name="Pan Y."/>
            <person name="Xia L."/>
            <person name="Li J."/>
            <person name="Zhao F."/>
            <person name="Cao W."/>
        </authorList>
    </citation>
    <scope>NUCLEOTIDE SEQUENCE</scope>
    <source>
        <strain evidence="8">Rmic-2018</strain>
        <tissue evidence="8">Larvae</tissue>
    </source>
</reference>
<dbReference type="SUPFAM" id="SSF57716">
    <property type="entry name" value="Glucocorticoid receptor-like (DNA-binding domain)"/>
    <property type="match status" value="1"/>
</dbReference>
<evidence type="ECO:0000256" key="3">
    <source>
        <dbReference type="ARBA" id="ARBA00022833"/>
    </source>
</evidence>
<dbReference type="SMART" id="SM00692">
    <property type="entry name" value="DM3"/>
    <property type="match status" value="1"/>
</dbReference>
<keyword evidence="2 5" id="KW-0863">Zinc-finger</keyword>
<dbReference type="PROSITE" id="PS50950">
    <property type="entry name" value="ZF_THAP"/>
    <property type="match status" value="1"/>
</dbReference>
<comment type="caution">
    <text evidence="8">The sequence shown here is derived from an EMBL/GenBank/DDBJ whole genome shotgun (WGS) entry which is preliminary data.</text>
</comment>
<name>A0A9J6EP27_RHIMP</name>
<dbReference type="VEuPathDB" id="VectorBase:LOC119174070"/>
<dbReference type="InterPro" id="IPR048366">
    <property type="entry name" value="TNP-like_GBD"/>
</dbReference>
<evidence type="ECO:0000256" key="2">
    <source>
        <dbReference type="ARBA" id="ARBA00022771"/>
    </source>
</evidence>